<feature type="transmembrane region" description="Helical" evidence="3">
    <location>
        <begin position="28"/>
        <end position="45"/>
    </location>
</feature>
<dbReference type="Proteomes" id="UP001528823">
    <property type="component" value="Unassembled WGS sequence"/>
</dbReference>
<dbReference type="SUPFAM" id="SSF53850">
    <property type="entry name" value="Periplasmic binding protein-like II"/>
    <property type="match status" value="1"/>
</dbReference>
<organism evidence="5 6">
    <name type="scientific">Spartinivicinus poritis</name>
    <dbReference type="NCBI Taxonomy" id="2994640"/>
    <lineage>
        <taxon>Bacteria</taxon>
        <taxon>Pseudomonadati</taxon>
        <taxon>Pseudomonadota</taxon>
        <taxon>Gammaproteobacteria</taxon>
        <taxon>Oceanospirillales</taxon>
        <taxon>Zooshikellaceae</taxon>
        <taxon>Spartinivicinus</taxon>
    </lineage>
</organism>
<dbReference type="PANTHER" id="PTHR35936:SF25">
    <property type="entry name" value="ABC TRANSPORTER SUBSTRATE-BINDING PROTEIN"/>
    <property type="match status" value="1"/>
</dbReference>
<name>A0ABT5UH63_9GAMM</name>
<dbReference type="EMBL" id="JAPMOU010000059">
    <property type="protein sequence ID" value="MDE1465331.1"/>
    <property type="molecule type" value="Genomic_DNA"/>
</dbReference>
<dbReference type="Gene3D" id="3.40.190.10">
    <property type="entry name" value="Periplasmic binding protein-like II"/>
    <property type="match status" value="2"/>
</dbReference>
<keyword evidence="3" id="KW-1133">Transmembrane helix</keyword>
<dbReference type="InterPro" id="IPR001638">
    <property type="entry name" value="Solute-binding_3/MltF_N"/>
</dbReference>
<evidence type="ECO:0000256" key="1">
    <source>
        <dbReference type="ARBA" id="ARBA00010333"/>
    </source>
</evidence>
<dbReference type="PANTHER" id="PTHR35936">
    <property type="entry name" value="MEMBRANE-BOUND LYTIC MUREIN TRANSGLYCOSYLASE F"/>
    <property type="match status" value="1"/>
</dbReference>
<comment type="similarity">
    <text evidence="1">Belongs to the bacterial solute-binding protein 3 family.</text>
</comment>
<evidence type="ECO:0000313" key="6">
    <source>
        <dbReference type="Proteomes" id="UP001528823"/>
    </source>
</evidence>
<keyword evidence="3" id="KW-0472">Membrane</keyword>
<keyword evidence="3" id="KW-0812">Transmembrane</keyword>
<keyword evidence="2" id="KW-0732">Signal</keyword>
<evidence type="ECO:0000256" key="2">
    <source>
        <dbReference type="ARBA" id="ARBA00022729"/>
    </source>
</evidence>
<sequence length="288" mass="33563">MGLVFNQYVGEAVVSIFLWIHRLVVMRYLYKLLFLILSTFFLLSSKLSACSKEAYIVGYSEFFPFMYTAEDSKVKGLDIELVKKVFEQAGCTIKLVNMPWSRIVKGLKNGLPDVALVASKTKERSMYAYFSLPYRNEQMRFMIRKNEASKWPIQSLHDVMKFKMRIAVVWDNWFGGEFAKLKENKEFKKLISNVTEDSDRFSMLLSNRADAVLHDKIYLKAMAQKLGKLSEVDFLPFVVNDAPVHFMFSKKTTPQDDLALINQKLKEFKKTPEYESLFGEMKTHFHKD</sequence>
<accession>A0ABT5UH63</accession>
<reference evidence="5 6" key="1">
    <citation type="submission" date="2022-11" db="EMBL/GenBank/DDBJ databases">
        <title>Spartinivicinus poritis sp. nov., isolated from scleractinian coral Porites lutea.</title>
        <authorList>
            <person name="Zhang G."/>
            <person name="Cai L."/>
            <person name="Wei Q."/>
        </authorList>
    </citation>
    <scope>NUCLEOTIDE SEQUENCE [LARGE SCALE GENOMIC DNA]</scope>
    <source>
        <strain evidence="5 6">A2-2</strain>
    </source>
</reference>
<evidence type="ECO:0000259" key="4">
    <source>
        <dbReference type="SMART" id="SM00062"/>
    </source>
</evidence>
<dbReference type="SMART" id="SM00062">
    <property type="entry name" value="PBPb"/>
    <property type="match status" value="1"/>
</dbReference>
<keyword evidence="6" id="KW-1185">Reference proteome</keyword>
<dbReference type="RefSeq" id="WP_274691640.1">
    <property type="nucleotide sequence ID" value="NZ_JAPMOU010000059.1"/>
</dbReference>
<protein>
    <submittedName>
        <fullName evidence="5">Transporter substrate-binding domain-containing protein</fullName>
    </submittedName>
</protein>
<proteinExistence type="inferred from homology"/>
<gene>
    <name evidence="5" type="ORF">ORQ98_25525</name>
</gene>
<evidence type="ECO:0000256" key="3">
    <source>
        <dbReference type="SAM" id="Phobius"/>
    </source>
</evidence>
<feature type="domain" description="Solute-binding protein family 3/N-terminal" evidence="4">
    <location>
        <begin position="54"/>
        <end position="281"/>
    </location>
</feature>
<dbReference type="Pfam" id="PF00497">
    <property type="entry name" value="SBP_bac_3"/>
    <property type="match status" value="1"/>
</dbReference>
<evidence type="ECO:0000313" key="5">
    <source>
        <dbReference type="EMBL" id="MDE1465331.1"/>
    </source>
</evidence>
<comment type="caution">
    <text evidence="5">The sequence shown here is derived from an EMBL/GenBank/DDBJ whole genome shotgun (WGS) entry which is preliminary data.</text>
</comment>